<dbReference type="AlphaFoldDB" id="A0AAE0KFK3"/>
<evidence type="ECO:0000313" key="1">
    <source>
        <dbReference type="EMBL" id="KAK3375061.1"/>
    </source>
</evidence>
<sequence length="213" mass="24215">MRTTRFGISAMLEKTRSGTGPETASSTEGRFTLHLAEAHIRDSAVEADTGCRQEIRICLPSALWLGGRRDFEAKRLGHTLTQKTRRMKHVGHQRRYDSHLPDTRLSSSLALTTGPFMISFHTSDEITVATQTSATTNQFPLPVRDWIEWHRSFCAFFRSSGQGFRSEEDAHIIVAAGCKKVWERRSRAGRQSRRSGQQTTHESFCWHCFCVQT</sequence>
<reference evidence="1" key="1">
    <citation type="journal article" date="2023" name="Mol. Phylogenet. Evol.">
        <title>Genome-scale phylogeny and comparative genomics of the fungal order Sordariales.</title>
        <authorList>
            <person name="Hensen N."/>
            <person name="Bonometti L."/>
            <person name="Westerberg I."/>
            <person name="Brannstrom I.O."/>
            <person name="Guillou S."/>
            <person name="Cros-Aarteil S."/>
            <person name="Calhoun S."/>
            <person name="Haridas S."/>
            <person name="Kuo A."/>
            <person name="Mondo S."/>
            <person name="Pangilinan J."/>
            <person name="Riley R."/>
            <person name="LaButti K."/>
            <person name="Andreopoulos B."/>
            <person name="Lipzen A."/>
            <person name="Chen C."/>
            <person name="Yan M."/>
            <person name="Daum C."/>
            <person name="Ng V."/>
            <person name="Clum A."/>
            <person name="Steindorff A."/>
            <person name="Ohm R.A."/>
            <person name="Martin F."/>
            <person name="Silar P."/>
            <person name="Natvig D.O."/>
            <person name="Lalanne C."/>
            <person name="Gautier V."/>
            <person name="Ament-Velasquez S.L."/>
            <person name="Kruys A."/>
            <person name="Hutchinson M.I."/>
            <person name="Powell A.J."/>
            <person name="Barry K."/>
            <person name="Miller A.N."/>
            <person name="Grigoriev I.V."/>
            <person name="Debuchy R."/>
            <person name="Gladieux P."/>
            <person name="Hiltunen Thoren M."/>
            <person name="Johannesson H."/>
        </authorList>
    </citation>
    <scope>NUCLEOTIDE SEQUENCE</scope>
    <source>
        <strain evidence="1">CBS 232.78</strain>
    </source>
</reference>
<accession>A0AAE0KFK3</accession>
<dbReference type="EMBL" id="JAULSW010000007">
    <property type="protein sequence ID" value="KAK3375061.1"/>
    <property type="molecule type" value="Genomic_DNA"/>
</dbReference>
<keyword evidence="2" id="KW-1185">Reference proteome</keyword>
<comment type="caution">
    <text evidence="1">The sequence shown here is derived from an EMBL/GenBank/DDBJ whole genome shotgun (WGS) entry which is preliminary data.</text>
</comment>
<organism evidence="1 2">
    <name type="scientific">Podospora didyma</name>
    <dbReference type="NCBI Taxonomy" id="330526"/>
    <lineage>
        <taxon>Eukaryota</taxon>
        <taxon>Fungi</taxon>
        <taxon>Dikarya</taxon>
        <taxon>Ascomycota</taxon>
        <taxon>Pezizomycotina</taxon>
        <taxon>Sordariomycetes</taxon>
        <taxon>Sordariomycetidae</taxon>
        <taxon>Sordariales</taxon>
        <taxon>Podosporaceae</taxon>
        <taxon>Podospora</taxon>
    </lineage>
</organism>
<gene>
    <name evidence="1" type="ORF">B0H63DRAFT_265274</name>
</gene>
<reference evidence="1" key="2">
    <citation type="submission" date="2023-06" db="EMBL/GenBank/DDBJ databases">
        <authorList>
            <consortium name="Lawrence Berkeley National Laboratory"/>
            <person name="Haridas S."/>
            <person name="Hensen N."/>
            <person name="Bonometti L."/>
            <person name="Westerberg I."/>
            <person name="Brannstrom I.O."/>
            <person name="Guillou S."/>
            <person name="Cros-Aarteil S."/>
            <person name="Calhoun S."/>
            <person name="Kuo A."/>
            <person name="Mondo S."/>
            <person name="Pangilinan J."/>
            <person name="Riley R."/>
            <person name="LaButti K."/>
            <person name="Andreopoulos B."/>
            <person name="Lipzen A."/>
            <person name="Chen C."/>
            <person name="Yanf M."/>
            <person name="Daum C."/>
            <person name="Ng V."/>
            <person name="Clum A."/>
            <person name="Steindorff A."/>
            <person name="Ohm R."/>
            <person name="Martin F."/>
            <person name="Silar P."/>
            <person name="Natvig D."/>
            <person name="Lalanne C."/>
            <person name="Gautier V."/>
            <person name="Ament-velasquez S.L."/>
            <person name="Kruys A."/>
            <person name="Hutchinson M.I."/>
            <person name="Powell A.J."/>
            <person name="Barry K."/>
            <person name="Miller A.N."/>
            <person name="Grigoriev I.V."/>
            <person name="Debuchy R."/>
            <person name="Gladieux P."/>
            <person name="Thoren M.H."/>
            <person name="Johannesson H."/>
        </authorList>
    </citation>
    <scope>NUCLEOTIDE SEQUENCE</scope>
    <source>
        <strain evidence="1">CBS 232.78</strain>
    </source>
</reference>
<dbReference type="Proteomes" id="UP001285441">
    <property type="component" value="Unassembled WGS sequence"/>
</dbReference>
<name>A0AAE0KFK3_9PEZI</name>
<evidence type="ECO:0000313" key="2">
    <source>
        <dbReference type="Proteomes" id="UP001285441"/>
    </source>
</evidence>
<protein>
    <submittedName>
        <fullName evidence="1">Uncharacterized protein</fullName>
    </submittedName>
</protein>
<proteinExistence type="predicted"/>